<dbReference type="GO" id="GO:0003676">
    <property type="term" value="F:nucleic acid binding"/>
    <property type="evidence" value="ECO:0007669"/>
    <property type="project" value="InterPro"/>
</dbReference>
<evidence type="ECO:0000313" key="5">
    <source>
        <dbReference type="Proteomes" id="UP000057158"/>
    </source>
</evidence>
<dbReference type="GO" id="GO:0031125">
    <property type="term" value="P:rRNA 3'-end processing"/>
    <property type="evidence" value="ECO:0007669"/>
    <property type="project" value="TreeGrafter"/>
</dbReference>
<dbReference type="CDD" id="cd04492">
    <property type="entry name" value="YhaM_OBF_like"/>
    <property type="match status" value="1"/>
</dbReference>
<dbReference type="STRING" id="1603606.DSOUD_1206"/>
<dbReference type="SMART" id="SM00471">
    <property type="entry name" value="HDc"/>
    <property type="match status" value="1"/>
</dbReference>
<dbReference type="Proteomes" id="UP000057158">
    <property type="component" value="Chromosome"/>
</dbReference>
<feature type="region of interest" description="Disordered" evidence="2">
    <location>
        <begin position="318"/>
        <end position="363"/>
    </location>
</feature>
<reference evidence="4 5" key="1">
    <citation type="submission" date="2015-07" db="EMBL/GenBank/DDBJ databases">
        <title>Isolation and Genomic Characterization of a Novel Halophilic Metal-Reducing Deltaproteobacterium from the Deep Subsurface.</title>
        <authorList>
            <person name="Badalamenti J.P."/>
            <person name="Summers Z.M."/>
            <person name="Gralnick J.A."/>
            <person name="Bond D.R."/>
        </authorList>
    </citation>
    <scope>NUCLEOTIDE SEQUENCE [LARGE SCALE GENOMIC DNA]</scope>
    <source>
        <strain evidence="4 5">WTL</strain>
    </source>
</reference>
<dbReference type="PROSITE" id="PS51831">
    <property type="entry name" value="HD"/>
    <property type="match status" value="1"/>
</dbReference>
<dbReference type="AlphaFoldDB" id="A0A0M4DGH6"/>
<dbReference type="Pfam" id="PF01336">
    <property type="entry name" value="tRNA_anti-codon"/>
    <property type="match status" value="1"/>
</dbReference>
<dbReference type="Pfam" id="PF01966">
    <property type="entry name" value="HD"/>
    <property type="match status" value="1"/>
</dbReference>
<dbReference type="SUPFAM" id="SSF109604">
    <property type="entry name" value="HD-domain/PDEase-like"/>
    <property type="match status" value="1"/>
</dbReference>
<dbReference type="Gene3D" id="1.10.3210.10">
    <property type="entry name" value="Hypothetical protein af1432"/>
    <property type="match status" value="1"/>
</dbReference>
<dbReference type="PATRIC" id="fig|1603606.3.peg.1319"/>
<dbReference type="GO" id="GO:0016787">
    <property type="term" value="F:hydrolase activity"/>
    <property type="evidence" value="ECO:0007669"/>
    <property type="project" value="UniProtKB-KW"/>
</dbReference>
<feature type="compositionally biased region" description="Basic and acidic residues" evidence="2">
    <location>
        <begin position="344"/>
        <end position="354"/>
    </location>
</feature>
<evidence type="ECO:0000256" key="2">
    <source>
        <dbReference type="SAM" id="MobiDB-lite"/>
    </source>
</evidence>
<dbReference type="InterPro" id="IPR050798">
    <property type="entry name" value="YhaM_exoribonuc/phosphodiest"/>
</dbReference>
<feature type="compositionally biased region" description="Pro residues" evidence="2">
    <location>
        <begin position="323"/>
        <end position="341"/>
    </location>
</feature>
<keyword evidence="1 4" id="KW-0378">Hydrolase</keyword>
<protein>
    <submittedName>
        <fullName evidence="4">Metal dependent phosphohydrolase</fullName>
    </submittedName>
</protein>
<dbReference type="OrthoDB" id="9778453at2"/>
<dbReference type="PANTHER" id="PTHR37294">
    <property type="entry name" value="3'-5' EXORIBONUCLEASE YHAM"/>
    <property type="match status" value="1"/>
</dbReference>
<dbReference type="KEGG" id="des:DSOUD_1206"/>
<evidence type="ECO:0000313" key="4">
    <source>
        <dbReference type="EMBL" id="ALC15987.1"/>
    </source>
</evidence>
<name>A0A0M4DGH6_9BACT</name>
<dbReference type="InterPro" id="IPR006674">
    <property type="entry name" value="HD_domain"/>
</dbReference>
<dbReference type="InterPro" id="IPR003607">
    <property type="entry name" value="HD/PDEase_dom"/>
</dbReference>
<dbReference type="NCBIfam" id="TIGR00277">
    <property type="entry name" value="HDIG"/>
    <property type="match status" value="1"/>
</dbReference>
<organism evidence="4 5">
    <name type="scientific">Desulfuromonas soudanensis</name>
    <dbReference type="NCBI Taxonomy" id="1603606"/>
    <lineage>
        <taxon>Bacteria</taxon>
        <taxon>Pseudomonadati</taxon>
        <taxon>Thermodesulfobacteriota</taxon>
        <taxon>Desulfuromonadia</taxon>
        <taxon>Desulfuromonadales</taxon>
        <taxon>Desulfuromonadaceae</taxon>
        <taxon>Desulfuromonas</taxon>
    </lineage>
</organism>
<sequence>MKKLFVEQIRERDFVDSTFLVRDKIMAMAKNGKPYMTLKLVDSSGEVEGRVWDRVDEYSRLFEKDDFLRVQGKASVYMGKMQLVIQDLSRQEDSEVDLGDFLPVCRRSAADMEAQLRQKAASLTDPHLKSLLQAFVDDDAFLAQYRMAPAAKAMHHVYIGGLLEHSLAVAELADDIAARYPGIDRDLLVCGALLHDIGKVGELRYQRSFDYSDEGKLIGHIVMGVEMVEEKVRTLPDFPRPLAILVKHLLLSHHGQYEYGSPKRPKTLEAVILNFVDDLDSKINGVRTHIEKEPDSTSSWTSYHRLYDRYFFKPSLPSAAAPGPEPGPEPARPASAPPAPSSPAKKEVRPDGRGRPFGFSLGEQMKGLNLDLFTAEDENKESGDAH</sequence>
<evidence type="ECO:0000256" key="1">
    <source>
        <dbReference type="ARBA" id="ARBA00022801"/>
    </source>
</evidence>
<dbReference type="InterPro" id="IPR006675">
    <property type="entry name" value="HDIG_dom"/>
</dbReference>
<dbReference type="CDD" id="cd00077">
    <property type="entry name" value="HDc"/>
    <property type="match status" value="1"/>
</dbReference>
<dbReference type="EMBL" id="CP010802">
    <property type="protein sequence ID" value="ALC15987.1"/>
    <property type="molecule type" value="Genomic_DNA"/>
</dbReference>
<evidence type="ECO:0000259" key="3">
    <source>
        <dbReference type="PROSITE" id="PS51831"/>
    </source>
</evidence>
<accession>A0A0M4DGH6</accession>
<dbReference type="PANTHER" id="PTHR37294:SF1">
    <property type="entry name" value="3'-5' EXORIBONUCLEASE YHAM"/>
    <property type="match status" value="1"/>
</dbReference>
<keyword evidence="5" id="KW-1185">Reference proteome</keyword>
<dbReference type="InterPro" id="IPR004365">
    <property type="entry name" value="NA-bd_OB_tRNA"/>
</dbReference>
<feature type="domain" description="HD" evidence="3">
    <location>
        <begin position="162"/>
        <end position="282"/>
    </location>
</feature>
<proteinExistence type="predicted"/>
<gene>
    <name evidence="4" type="ORF">DSOUD_1206</name>
</gene>
<dbReference type="RefSeq" id="WP_053550141.1">
    <property type="nucleotide sequence ID" value="NZ_CP010802.1"/>
</dbReference>